<evidence type="ECO:0000256" key="9">
    <source>
        <dbReference type="SAM" id="MobiDB-lite"/>
    </source>
</evidence>
<gene>
    <name evidence="10" type="ORF">GJR97_01960</name>
</gene>
<proteinExistence type="inferred from homology"/>
<evidence type="ECO:0000256" key="4">
    <source>
        <dbReference type="ARBA" id="ARBA00022596"/>
    </source>
</evidence>
<name>A0A6L5QXV7_9MICO</name>
<keyword evidence="4" id="KW-0533">Nickel</keyword>
<comment type="similarity">
    <text evidence="2 8">Belongs to the NiCoT transporter (TC 2.A.52) family.</text>
</comment>
<dbReference type="AlphaFoldDB" id="A0A6L5QXV7"/>
<keyword evidence="7 8" id="KW-0472">Membrane</keyword>
<keyword evidence="6 8" id="KW-1133">Transmembrane helix</keyword>
<feature type="transmembrane region" description="Helical" evidence="8">
    <location>
        <begin position="302"/>
        <end position="321"/>
    </location>
</feature>
<keyword evidence="3 8" id="KW-0813">Transport</keyword>
<dbReference type="PANTHER" id="PTHR31611:SF0">
    <property type="entry name" value="HIGH-AFFINITY NICKEL TRANSPORT PROTEIN NIC1"/>
    <property type="match status" value="1"/>
</dbReference>
<feature type="transmembrane region" description="Helical" evidence="8">
    <location>
        <begin position="185"/>
        <end position="207"/>
    </location>
</feature>
<evidence type="ECO:0000256" key="2">
    <source>
        <dbReference type="ARBA" id="ARBA00010892"/>
    </source>
</evidence>
<evidence type="ECO:0000313" key="10">
    <source>
        <dbReference type="EMBL" id="MRX42483.1"/>
    </source>
</evidence>
<dbReference type="EMBL" id="WKJD01000004">
    <property type="protein sequence ID" value="MRX42483.1"/>
    <property type="molecule type" value="Genomic_DNA"/>
</dbReference>
<evidence type="ECO:0000256" key="6">
    <source>
        <dbReference type="ARBA" id="ARBA00022989"/>
    </source>
</evidence>
<evidence type="ECO:0000256" key="5">
    <source>
        <dbReference type="ARBA" id="ARBA00022692"/>
    </source>
</evidence>
<protein>
    <recommendedName>
        <fullName evidence="8">Nickel/cobalt efflux system</fullName>
    </recommendedName>
</protein>
<dbReference type="GO" id="GO:0012505">
    <property type="term" value="C:endomembrane system"/>
    <property type="evidence" value="ECO:0007669"/>
    <property type="project" value="UniProtKB-SubCell"/>
</dbReference>
<organism evidence="10 11">
    <name type="scientific">Agromyces kandeliae</name>
    <dbReference type="NCBI Taxonomy" id="2666141"/>
    <lineage>
        <taxon>Bacteria</taxon>
        <taxon>Bacillati</taxon>
        <taxon>Actinomycetota</taxon>
        <taxon>Actinomycetes</taxon>
        <taxon>Micrococcales</taxon>
        <taxon>Microbacteriaceae</taxon>
        <taxon>Agromyces</taxon>
    </lineage>
</organism>
<dbReference type="Proteomes" id="UP000476511">
    <property type="component" value="Unassembled WGS sequence"/>
</dbReference>
<dbReference type="InterPro" id="IPR011541">
    <property type="entry name" value="Ni/Co_transpt_high_affinity"/>
</dbReference>
<evidence type="ECO:0000313" key="11">
    <source>
        <dbReference type="Proteomes" id="UP000476511"/>
    </source>
</evidence>
<feature type="transmembrane region" description="Helical" evidence="8">
    <location>
        <begin position="259"/>
        <end position="282"/>
    </location>
</feature>
<feature type="transmembrane region" description="Helical" evidence="8">
    <location>
        <begin position="70"/>
        <end position="95"/>
    </location>
</feature>
<dbReference type="PANTHER" id="PTHR31611">
    <property type="entry name" value="HIGH-AFFINITY NICKEL TRANSPORT PROTEIN NIC1"/>
    <property type="match status" value="1"/>
</dbReference>
<keyword evidence="11" id="KW-1185">Reference proteome</keyword>
<feature type="transmembrane region" description="Helical" evidence="8">
    <location>
        <begin position="213"/>
        <end position="232"/>
    </location>
</feature>
<reference evidence="10 11" key="1">
    <citation type="submission" date="2019-11" db="EMBL/GenBank/DDBJ databases">
        <title>Agromyces kandeliae sp. nov., isolated from mangrove soil.</title>
        <authorList>
            <person name="Wang R."/>
        </authorList>
    </citation>
    <scope>NUCLEOTIDE SEQUENCE [LARGE SCALE GENOMIC DNA]</scope>
    <source>
        <strain evidence="10 11">Q22</strain>
    </source>
</reference>
<feature type="transmembrane region" description="Helical" evidence="8">
    <location>
        <begin position="28"/>
        <end position="47"/>
    </location>
</feature>
<feature type="transmembrane region" description="Helical" evidence="8">
    <location>
        <begin position="115"/>
        <end position="137"/>
    </location>
</feature>
<comment type="caution">
    <text evidence="10">The sequence shown here is derived from an EMBL/GenBank/DDBJ whole genome shotgun (WGS) entry which is preliminary data.</text>
</comment>
<comment type="subcellular location">
    <subcellularLocation>
        <location evidence="8">Cell membrane</location>
        <topology evidence="8">Multi-pass membrane protein</topology>
    </subcellularLocation>
    <subcellularLocation>
        <location evidence="1">Endomembrane system</location>
        <topology evidence="1">Multi-pass membrane protein</topology>
    </subcellularLocation>
</comment>
<dbReference type="InterPro" id="IPR004688">
    <property type="entry name" value="Ni/Co_transpt"/>
</dbReference>
<sequence length="376" mass="39431">MLVTILALHLAGFGLLFAGGEGGTVAGTTLGVGMGVTAYVLGLRHAFDADHIAAIDNTTRKLLDDGRKPVSVGFWFSLGHSTVVLALVVLLALGVDALAGSLRDDDSALHRVTGIVGATVSGLFLYVIAAINVVLLASTWRTHRQARSGETTRWMPTEGATRGPLTRLLSPVITAIRAPWQMYPVGVLFGFGFDTATEVGLLVLAATSTASHLAWYSLLALPLLFAAGMSLLDTADGVLMRYAYGWALADGARKVRYNLAITAISVVVAVAVGTIQLVALFGDELGLGGDQWRSAAGVDLNAVGFWIVGALVLMWLGALLVSRRRQRRPVPAPPQRGAVGIRAPEGARIDHVQRASHSDPSSGDGARSGLRRADGT</sequence>
<feature type="region of interest" description="Disordered" evidence="9">
    <location>
        <begin position="350"/>
        <end position="376"/>
    </location>
</feature>
<accession>A0A6L5QXV7</accession>
<evidence type="ECO:0000256" key="1">
    <source>
        <dbReference type="ARBA" id="ARBA00004127"/>
    </source>
</evidence>
<dbReference type="Pfam" id="PF03824">
    <property type="entry name" value="NicO"/>
    <property type="match status" value="1"/>
</dbReference>
<evidence type="ECO:0000256" key="3">
    <source>
        <dbReference type="ARBA" id="ARBA00022448"/>
    </source>
</evidence>
<evidence type="ECO:0000256" key="7">
    <source>
        <dbReference type="ARBA" id="ARBA00023136"/>
    </source>
</evidence>
<keyword evidence="5 8" id="KW-0812">Transmembrane</keyword>
<dbReference type="GO" id="GO:0005886">
    <property type="term" value="C:plasma membrane"/>
    <property type="evidence" value="ECO:0007669"/>
    <property type="project" value="UniProtKB-SubCell"/>
</dbReference>
<evidence type="ECO:0000256" key="8">
    <source>
        <dbReference type="RuleBase" id="RU362101"/>
    </source>
</evidence>
<dbReference type="GO" id="GO:0015099">
    <property type="term" value="F:nickel cation transmembrane transporter activity"/>
    <property type="evidence" value="ECO:0007669"/>
    <property type="project" value="UniProtKB-UniRule"/>
</dbReference>